<name>A0A5J4ZSW9_9ASTE</name>
<proteinExistence type="inferred from homology"/>
<feature type="domain" description="Bifunctional inhibitor/plant lipid transfer protein/seed storage helical" evidence="5">
    <location>
        <begin position="30"/>
        <end position="113"/>
    </location>
</feature>
<gene>
    <name evidence="6" type="ORF">F0562_014417</name>
</gene>
<dbReference type="EMBL" id="CM018049">
    <property type="protein sequence ID" value="KAA8520161.1"/>
    <property type="molecule type" value="Genomic_DNA"/>
</dbReference>
<evidence type="ECO:0000256" key="4">
    <source>
        <dbReference type="SAM" id="SignalP"/>
    </source>
</evidence>
<dbReference type="OrthoDB" id="1876592at2759"/>
<evidence type="ECO:0000313" key="6">
    <source>
        <dbReference type="EMBL" id="KAA8520161.1"/>
    </source>
</evidence>
<evidence type="ECO:0000256" key="2">
    <source>
        <dbReference type="ARBA" id="ARBA00022448"/>
    </source>
</evidence>
<organism evidence="6 7">
    <name type="scientific">Nyssa sinensis</name>
    <dbReference type="NCBI Taxonomy" id="561372"/>
    <lineage>
        <taxon>Eukaryota</taxon>
        <taxon>Viridiplantae</taxon>
        <taxon>Streptophyta</taxon>
        <taxon>Embryophyta</taxon>
        <taxon>Tracheophyta</taxon>
        <taxon>Spermatophyta</taxon>
        <taxon>Magnoliopsida</taxon>
        <taxon>eudicotyledons</taxon>
        <taxon>Gunneridae</taxon>
        <taxon>Pentapetalae</taxon>
        <taxon>asterids</taxon>
        <taxon>Cornales</taxon>
        <taxon>Nyssaceae</taxon>
        <taxon>Nyssa</taxon>
    </lineage>
</organism>
<reference evidence="6 7" key="1">
    <citation type="submission" date="2019-09" db="EMBL/GenBank/DDBJ databases">
        <title>A chromosome-level genome assembly of the Chinese tupelo Nyssa sinensis.</title>
        <authorList>
            <person name="Yang X."/>
            <person name="Kang M."/>
            <person name="Yang Y."/>
            <person name="Xiong H."/>
            <person name="Wang M."/>
            <person name="Zhang Z."/>
            <person name="Wang Z."/>
            <person name="Wu H."/>
            <person name="Ma T."/>
            <person name="Liu J."/>
            <person name="Xi Z."/>
        </authorList>
    </citation>
    <scope>NUCLEOTIDE SEQUENCE [LARGE SCALE GENOMIC DNA]</scope>
    <source>
        <strain evidence="6">J267</strain>
        <tissue evidence="6">Leaf</tissue>
    </source>
</reference>
<protein>
    <recommendedName>
        <fullName evidence="5">Bifunctional inhibitor/plant lipid transfer protein/seed storage helical domain-containing protein</fullName>
    </recommendedName>
</protein>
<dbReference type="InterPro" id="IPR016140">
    <property type="entry name" value="Bifunc_inhib/LTP/seed_store"/>
</dbReference>
<feature type="chain" id="PRO_5023915000" description="Bifunctional inhibitor/plant lipid transfer protein/seed storage helical domain-containing protein" evidence="4">
    <location>
        <begin position="28"/>
        <end position="116"/>
    </location>
</feature>
<dbReference type="InterPro" id="IPR036312">
    <property type="entry name" value="Bifun_inhib/LTP/seed_sf"/>
</dbReference>
<accession>A0A5J4ZSW9</accession>
<evidence type="ECO:0000256" key="1">
    <source>
        <dbReference type="ARBA" id="ARBA00009748"/>
    </source>
</evidence>
<dbReference type="GO" id="GO:0006869">
    <property type="term" value="P:lipid transport"/>
    <property type="evidence" value="ECO:0007669"/>
    <property type="project" value="InterPro"/>
</dbReference>
<dbReference type="Pfam" id="PF00234">
    <property type="entry name" value="Tryp_alpha_amyl"/>
    <property type="match status" value="1"/>
</dbReference>
<feature type="signal peptide" evidence="4">
    <location>
        <begin position="1"/>
        <end position="27"/>
    </location>
</feature>
<dbReference type="SUPFAM" id="SSF47699">
    <property type="entry name" value="Bifunctional inhibitor/lipid-transfer protein/seed storage 2S albumin"/>
    <property type="match status" value="1"/>
</dbReference>
<evidence type="ECO:0000259" key="5">
    <source>
        <dbReference type="Pfam" id="PF00234"/>
    </source>
</evidence>
<evidence type="ECO:0000256" key="3">
    <source>
        <dbReference type="ARBA" id="ARBA00023121"/>
    </source>
</evidence>
<dbReference type="Proteomes" id="UP000325577">
    <property type="component" value="Linkage Group LG6"/>
</dbReference>
<dbReference type="PRINTS" id="PR00382">
    <property type="entry name" value="LIPIDTRNSFER"/>
</dbReference>
<keyword evidence="7" id="KW-1185">Reference proteome</keyword>
<keyword evidence="3" id="KW-0446">Lipid-binding</keyword>
<dbReference type="PANTHER" id="PTHR33076">
    <property type="entry name" value="NON-SPECIFIC LIPID-TRANSFER PROTEIN 2-RELATED"/>
    <property type="match status" value="1"/>
</dbReference>
<dbReference type="AlphaFoldDB" id="A0A5J4ZSW9"/>
<keyword evidence="4" id="KW-0732">Signal</keyword>
<comment type="similarity">
    <text evidence="1">Belongs to the plant LTP family.</text>
</comment>
<sequence>MAKKMVSCSMWALGLVLLALIGSPVNATSCHGTILKMLPCQPFLVGSGDITMPCCHAAQGLNEIAISMPARRFICECFKQAIAALGINLDRAKQLPQLCKIDASVPIDPNIDCNTV</sequence>
<dbReference type="InterPro" id="IPR000528">
    <property type="entry name" value="Plant_nsLTP"/>
</dbReference>
<keyword evidence="2" id="KW-0813">Transport</keyword>
<evidence type="ECO:0000313" key="7">
    <source>
        <dbReference type="Proteomes" id="UP000325577"/>
    </source>
</evidence>
<dbReference type="Gene3D" id="1.10.110.10">
    <property type="entry name" value="Plant lipid-transfer and hydrophobic proteins"/>
    <property type="match status" value="1"/>
</dbReference>
<dbReference type="GO" id="GO:0008289">
    <property type="term" value="F:lipid binding"/>
    <property type="evidence" value="ECO:0007669"/>
    <property type="project" value="UniProtKB-KW"/>
</dbReference>